<dbReference type="RefSeq" id="WP_109733918.1">
    <property type="nucleotide sequence ID" value="NZ_BAAACK010000028.1"/>
</dbReference>
<reference evidence="1 2" key="1">
    <citation type="submission" date="2018-05" db="EMBL/GenBank/DDBJ databases">
        <title>The Hungate 1000. A catalogue of reference genomes from the rumen microbiome.</title>
        <authorList>
            <person name="Kelly W."/>
        </authorList>
    </citation>
    <scope>NUCLEOTIDE SEQUENCE [LARGE SCALE GENOMIC DNA]</scope>
    <source>
        <strain evidence="1 2">NLAE-zl-C242</strain>
    </source>
</reference>
<dbReference type="SFLD" id="SFLDG01129">
    <property type="entry name" value="C1.5:_HAD__Beta-PGM__Phosphata"/>
    <property type="match status" value="1"/>
</dbReference>
<protein>
    <submittedName>
        <fullName evidence="1">Beta-phosphoglucomutase-like phosphatase (HAD superfamily)</fullName>
    </submittedName>
</protein>
<dbReference type="SUPFAM" id="SSF56784">
    <property type="entry name" value="HAD-like"/>
    <property type="match status" value="1"/>
</dbReference>
<evidence type="ECO:0000313" key="2">
    <source>
        <dbReference type="Proteomes" id="UP000245845"/>
    </source>
</evidence>
<gene>
    <name evidence="1" type="ORF">A8806_12418</name>
</gene>
<dbReference type="InterPro" id="IPR023214">
    <property type="entry name" value="HAD_sf"/>
</dbReference>
<dbReference type="InterPro" id="IPR036412">
    <property type="entry name" value="HAD-like_sf"/>
</dbReference>
<dbReference type="InterPro" id="IPR023198">
    <property type="entry name" value="PGP-like_dom2"/>
</dbReference>
<dbReference type="Proteomes" id="UP000245845">
    <property type="component" value="Unassembled WGS sequence"/>
</dbReference>
<organism evidence="1 2">
    <name type="scientific">Faecalicatena orotica</name>
    <dbReference type="NCBI Taxonomy" id="1544"/>
    <lineage>
        <taxon>Bacteria</taxon>
        <taxon>Bacillati</taxon>
        <taxon>Bacillota</taxon>
        <taxon>Clostridia</taxon>
        <taxon>Lachnospirales</taxon>
        <taxon>Lachnospiraceae</taxon>
        <taxon>Faecalicatena</taxon>
    </lineage>
</organism>
<comment type="caution">
    <text evidence="1">The sequence shown here is derived from an EMBL/GenBank/DDBJ whole genome shotgun (WGS) entry which is preliminary data.</text>
</comment>
<dbReference type="AlphaFoldDB" id="A0A2Y9BNJ8"/>
<keyword evidence="2" id="KW-1185">Reference proteome</keyword>
<dbReference type="InterPro" id="IPR041492">
    <property type="entry name" value="HAD_2"/>
</dbReference>
<dbReference type="Gene3D" id="1.10.150.240">
    <property type="entry name" value="Putative phosphatase, domain 2"/>
    <property type="match status" value="1"/>
</dbReference>
<dbReference type="OrthoDB" id="9797743at2"/>
<evidence type="ECO:0000313" key="1">
    <source>
        <dbReference type="EMBL" id="PWJ19056.1"/>
    </source>
</evidence>
<dbReference type="Pfam" id="PF13419">
    <property type="entry name" value="HAD_2"/>
    <property type="match status" value="1"/>
</dbReference>
<sequence>MGEYLIPGFGKLDEKSGFINQLVCSDGQFCTGKDGVNAIYRTGDKKVELICFADRTIAYINSSVGYSAYYPVYPIAREKTKAVLMDLDGTTVKSEEFWIWIIEKTVQSLLENPKFSLSDSDIPFVSGHSVTEHLKYCIDKYCPDKLIEKAREFYFYHTNLEMKNIMEGKGRPNAFVPTPGAKEFLLRLKEKNMKIGLVTSGLYEKAYPEILSAFQTMGMGDPKEFYDSIITAGTALGKGRTGTMGELEAKPHPWLYAETANIGLGIPFGQRGQVIGIEDSGAGVSSIRLAGYYTVGIGGGNIKQSGTLGMCNSYCETFDEILELL</sequence>
<dbReference type="Gene3D" id="3.40.50.1000">
    <property type="entry name" value="HAD superfamily/HAD-like"/>
    <property type="match status" value="1"/>
</dbReference>
<name>A0A2Y9BNJ8_9FIRM</name>
<accession>A0A2Y9BNJ8</accession>
<proteinExistence type="predicted"/>
<dbReference type="SFLD" id="SFLDS00003">
    <property type="entry name" value="Haloacid_Dehalogenase"/>
    <property type="match status" value="1"/>
</dbReference>
<dbReference type="EMBL" id="QGDL01000024">
    <property type="protein sequence ID" value="PWJ19056.1"/>
    <property type="molecule type" value="Genomic_DNA"/>
</dbReference>